<comment type="similarity">
    <text evidence="2">Belongs to the semaphorin family.</text>
</comment>
<keyword evidence="3" id="KW-0217">Developmental protein</keyword>
<feature type="compositionally biased region" description="Pro residues" evidence="12">
    <location>
        <begin position="781"/>
        <end position="791"/>
    </location>
</feature>
<dbReference type="InterPro" id="IPR001627">
    <property type="entry name" value="Semap_dom"/>
</dbReference>
<evidence type="ECO:0000256" key="5">
    <source>
        <dbReference type="ARBA" id="ARBA00022729"/>
    </source>
</evidence>
<evidence type="ECO:0000256" key="3">
    <source>
        <dbReference type="ARBA" id="ARBA00022473"/>
    </source>
</evidence>
<feature type="compositionally biased region" description="Basic and acidic residues" evidence="12">
    <location>
        <begin position="236"/>
        <end position="245"/>
    </location>
</feature>
<evidence type="ECO:0000256" key="9">
    <source>
        <dbReference type="ARBA" id="ARBA00023180"/>
    </source>
</evidence>
<dbReference type="InterPro" id="IPR027231">
    <property type="entry name" value="Semaphorin"/>
</dbReference>
<dbReference type="SMART" id="SM00423">
    <property type="entry name" value="PSI"/>
    <property type="match status" value="1"/>
</dbReference>
<dbReference type="FunFam" id="2.60.40.10:FF:000030">
    <property type="entry name" value="Semaphorin 3F like"/>
    <property type="match status" value="1"/>
</dbReference>
<evidence type="ECO:0000256" key="8">
    <source>
        <dbReference type="ARBA" id="ARBA00023157"/>
    </source>
</evidence>
<evidence type="ECO:0000259" key="13">
    <source>
        <dbReference type="PROSITE" id="PS50835"/>
    </source>
</evidence>
<feature type="region of interest" description="Disordered" evidence="12">
    <location>
        <begin position="765"/>
        <end position="797"/>
    </location>
</feature>
<dbReference type="GO" id="GO:0038191">
    <property type="term" value="F:neuropilin binding"/>
    <property type="evidence" value="ECO:0007669"/>
    <property type="project" value="TreeGrafter"/>
</dbReference>
<dbReference type="SMART" id="SM00409">
    <property type="entry name" value="IG"/>
    <property type="match status" value="1"/>
</dbReference>
<feature type="domain" description="Sema" evidence="14">
    <location>
        <begin position="110"/>
        <end position="594"/>
    </location>
</feature>
<dbReference type="Gene3D" id="2.130.10.10">
    <property type="entry name" value="YVTN repeat-like/Quinoprotein amine dehydrogenase"/>
    <property type="match status" value="1"/>
</dbReference>
<dbReference type="AlphaFoldDB" id="A0AAJ7TK38"/>
<comment type="caution">
    <text evidence="11">Lacks conserved residue(s) required for the propagation of feature annotation.</text>
</comment>
<dbReference type="InterPro" id="IPR013151">
    <property type="entry name" value="Immunoglobulin_dom"/>
</dbReference>
<dbReference type="InterPro" id="IPR036352">
    <property type="entry name" value="Semap_dom_sf"/>
</dbReference>
<dbReference type="PANTHER" id="PTHR11036:SF23">
    <property type="entry name" value="SEMAPHORIN-3A"/>
    <property type="match status" value="1"/>
</dbReference>
<keyword evidence="6" id="KW-0221">Differentiation</keyword>
<comment type="subcellular location">
    <subcellularLocation>
        <location evidence="1">Secreted</location>
    </subcellularLocation>
</comment>
<feature type="compositionally biased region" description="Basic and acidic residues" evidence="12">
    <location>
        <begin position="852"/>
        <end position="876"/>
    </location>
</feature>
<dbReference type="GO" id="GO:0030215">
    <property type="term" value="F:semaphorin receptor binding"/>
    <property type="evidence" value="ECO:0007669"/>
    <property type="project" value="InterPro"/>
</dbReference>
<feature type="region of interest" description="Disordered" evidence="12">
    <location>
        <begin position="234"/>
        <end position="253"/>
    </location>
</feature>
<keyword evidence="15" id="KW-1185">Reference proteome</keyword>
<feature type="compositionally biased region" description="Basic residues" evidence="12">
    <location>
        <begin position="831"/>
        <end position="851"/>
    </location>
</feature>
<reference evidence="16" key="1">
    <citation type="submission" date="2025-08" db="UniProtKB">
        <authorList>
            <consortium name="RefSeq"/>
        </authorList>
    </citation>
    <scope>IDENTIFICATION</scope>
    <source>
        <tissue evidence="16">Sperm</tissue>
    </source>
</reference>
<dbReference type="SUPFAM" id="SSF103575">
    <property type="entry name" value="Plexin repeat"/>
    <property type="match status" value="1"/>
</dbReference>
<dbReference type="Pfam" id="PF01403">
    <property type="entry name" value="Sema"/>
    <property type="match status" value="1"/>
</dbReference>
<keyword evidence="5" id="KW-0732">Signal</keyword>
<gene>
    <name evidence="16" type="primary">LOC116947617</name>
</gene>
<dbReference type="GO" id="GO:0098978">
    <property type="term" value="C:glutamatergic synapse"/>
    <property type="evidence" value="ECO:0007669"/>
    <property type="project" value="TreeGrafter"/>
</dbReference>
<dbReference type="Proteomes" id="UP001318040">
    <property type="component" value="Chromosome 30"/>
</dbReference>
<keyword evidence="9" id="KW-0325">Glycoprotein</keyword>
<dbReference type="RefSeq" id="XP_032819461.1">
    <property type="nucleotide sequence ID" value="XM_032963570.1"/>
</dbReference>
<dbReference type="PROSITE" id="PS51004">
    <property type="entry name" value="SEMA"/>
    <property type="match status" value="1"/>
</dbReference>
<protein>
    <submittedName>
        <fullName evidence="16">Semaphorin-3A-like isoform X1</fullName>
    </submittedName>
</protein>
<dbReference type="PANTHER" id="PTHR11036">
    <property type="entry name" value="SEMAPHORIN"/>
    <property type="match status" value="1"/>
</dbReference>
<sequence length="876" mass="98247">MEAFGDAVSRVFFSSAGPLLNATFAWEARTDQARSGASPPMNKTRLEYREQFDEHFGAPQLTRERSRMAVGVKGSATLLRSGFLLSLLVVLLLLLRDATSASSKTTSIPRLKLTYKDLQASNSSVTLRDLNSSDHRTLLLDEERGRLFVGGQDVLYSLALDNITRGHTKISWPASDEKMLECQLAGKDVTKDCGNHVRVLHHYNQTHLYTCGTGAFNPVCAFLRVGRRSQDQQFSLERHSLESGRGKSPYDPNQLTASTLVGEELYAGVTSDFMGRDFAIVRTLGRRMPVRTEQHDSRWLSEPKFIAAHRVPESNGYEDDDKVYFFFRETAMESEHPGKAVYSRIGQVCRNDVGGQKSLINKWTTFLKARLVCSVPGPDGIDTYFDELQDVYLLQTRDAKNPVIYTIFTTTSSVFKGSAVCMYSMADVRRTFLGPFAHKEGPSHKWVAYQGRVPYPRPGTCPSRIFGGFESTRAFPDEVVSFVKSHPLMLHPVRPAAQRPLLLQTDVGYRFTQIVVDRVEADDGHYDVMFIATDVGTVLKVVSVPRQTWQDLEEVLLEEIQVFKEPEPILSMEISSKLQYLYIGSSGGLTQLALHRCGVYGEACAECCLARDPYCAWDGASCTRYFPSSRSRRSRRQDVRNGDPLTQCSDQYYSLAGDAESMEEQLVYGVENSSLLLECLPKSQQAHVSWLLGKLSGQSAKNEVTLDDRVAKTAHGLLFRGTLRGDTGSYLCRASEHGFAQTLRRFRLEVIDAAQLEELLQKEDEAMSRARIAQATEGSGPSPPPPPPPSLPGAAPQGQLWYRDFMQLINHPTLGGVDDFCEQVWHRERRHHRGRQGKGRHHGGFGHAKWKHLQDGKKGRSRRTHEPERSPRSVRP</sequence>
<dbReference type="SUPFAM" id="SSF48726">
    <property type="entry name" value="Immunoglobulin"/>
    <property type="match status" value="1"/>
</dbReference>
<evidence type="ECO:0000256" key="4">
    <source>
        <dbReference type="ARBA" id="ARBA00022525"/>
    </source>
</evidence>
<dbReference type="Pfam" id="PF00047">
    <property type="entry name" value="ig"/>
    <property type="match status" value="1"/>
</dbReference>
<dbReference type="FunFam" id="2.130.10.10:FF:000015">
    <property type="entry name" value="Semaphorin 3B"/>
    <property type="match status" value="1"/>
</dbReference>
<dbReference type="InterPro" id="IPR036179">
    <property type="entry name" value="Ig-like_dom_sf"/>
</dbReference>
<dbReference type="KEGG" id="pmrn:116947617"/>
<dbReference type="GO" id="GO:0001755">
    <property type="term" value="P:neural crest cell migration"/>
    <property type="evidence" value="ECO:0007669"/>
    <property type="project" value="TreeGrafter"/>
</dbReference>
<keyword evidence="8" id="KW-1015">Disulfide bond</keyword>
<organism evidence="15 16">
    <name type="scientific">Petromyzon marinus</name>
    <name type="common">Sea lamprey</name>
    <dbReference type="NCBI Taxonomy" id="7757"/>
    <lineage>
        <taxon>Eukaryota</taxon>
        <taxon>Metazoa</taxon>
        <taxon>Chordata</taxon>
        <taxon>Craniata</taxon>
        <taxon>Vertebrata</taxon>
        <taxon>Cyclostomata</taxon>
        <taxon>Hyperoartia</taxon>
        <taxon>Petromyzontiformes</taxon>
        <taxon>Petromyzontidae</taxon>
        <taxon>Petromyzon</taxon>
    </lineage>
</organism>
<evidence type="ECO:0000259" key="14">
    <source>
        <dbReference type="PROSITE" id="PS51004"/>
    </source>
</evidence>
<evidence type="ECO:0000256" key="2">
    <source>
        <dbReference type="ARBA" id="ARBA00009492"/>
    </source>
</evidence>
<dbReference type="InterPro" id="IPR015943">
    <property type="entry name" value="WD40/YVTN_repeat-like_dom_sf"/>
</dbReference>
<evidence type="ECO:0000313" key="15">
    <source>
        <dbReference type="Proteomes" id="UP001318040"/>
    </source>
</evidence>
<feature type="region of interest" description="Disordered" evidence="12">
    <location>
        <begin position="831"/>
        <end position="876"/>
    </location>
</feature>
<dbReference type="PROSITE" id="PS50835">
    <property type="entry name" value="IG_LIKE"/>
    <property type="match status" value="1"/>
</dbReference>
<dbReference type="GO" id="GO:0008045">
    <property type="term" value="P:motor neuron axon guidance"/>
    <property type="evidence" value="ECO:0007669"/>
    <property type="project" value="TreeGrafter"/>
</dbReference>
<evidence type="ECO:0000256" key="7">
    <source>
        <dbReference type="ARBA" id="ARBA00022902"/>
    </source>
</evidence>
<evidence type="ECO:0000256" key="1">
    <source>
        <dbReference type="ARBA" id="ARBA00004613"/>
    </source>
</evidence>
<dbReference type="InterPro" id="IPR016201">
    <property type="entry name" value="PSI"/>
</dbReference>
<dbReference type="InterPro" id="IPR013783">
    <property type="entry name" value="Ig-like_fold"/>
</dbReference>
<name>A0AAJ7TK38_PETMA</name>
<evidence type="ECO:0000256" key="6">
    <source>
        <dbReference type="ARBA" id="ARBA00022782"/>
    </source>
</evidence>
<dbReference type="GO" id="GO:0005615">
    <property type="term" value="C:extracellular space"/>
    <property type="evidence" value="ECO:0007669"/>
    <property type="project" value="TreeGrafter"/>
</dbReference>
<dbReference type="InterPro" id="IPR007110">
    <property type="entry name" value="Ig-like_dom"/>
</dbReference>
<dbReference type="GO" id="GO:0005886">
    <property type="term" value="C:plasma membrane"/>
    <property type="evidence" value="ECO:0007669"/>
    <property type="project" value="TreeGrafter"/>
</dbReference>
<dbReference type="SUPFAM" id="SSF101912">
    <property type="entry name" value="Sema domain"/>
    <property type="match status" value="1"/>
</dbReference>
<evidence type="ECO:0000313" key="16">
    <source>
        <dbReference type="RefSeq" id="XP_032819461.1"/>
    </source>
</evidence>
<dbReference type="GO" id="GO:0071526">
    <property type="term" value="P:semaphorin-plexin signaling pathway"/>
    <property type="evidence" value="ECO:0007669"/>
    <property type="project" value="TreeGrafter"/>
</dbReference>
<keyword evidence="7" id="KW-0524">Neurogenesis</keyword>
<dbReference type="GO" id="GO:0030335">
    <property type="term" value="P:positive regulation of cell migration"/>
    <property type="evidence" value="ECO:0007669"/>
    <property type="project" value="TreeGrafter"/>
</dbReference>
<dbReference type="FunFam" id="3.30.1680.10:FF:000001">
    <property type="entry name" value="Semaphorin 3F like"/>
    <property type="match status" value="1"/>
</dbReference>
<evidence type="ECO:0000256" key="10">
    <source>
        <dbReference type="ARBA" id="ARBA00023319"/>
    </source>
</evidence>
<dbReference type="Gene3D" id="3.30.1680.10">
    <property type="entry name" value="ligand-binding face of the semaphorins, domain 2"/>
    <property type="match status" value="1"/>
</dbReference>
<proteinExistence type="inferred from homology"/>
<keyword evidence="4" id="KW-0964">Secreted</keyword>
<accession>A0AAJ7TK38</accession>
<feature type="domain" description="Ig-like" evidence="13">
    <location>
        <begin position="671"/>
        <end position="749"/>
    </location>
</feature>
<dbReference type="GO" id="GO:0045499">
    <property type="term" value="F:chemorepellent activity"/>
    <property type="evidence" value="ECO:0007669"/>
    <property type="project" value="TreeGrafter"/>
</dbReference>
<keyword evidence="10" id="KW-0393">Immunoglobulin domain</keyword>
<dbReference type="SMART" id="SM00630">
    <property type="entry name" value="Sema"/>
    <property type="match status" value="1"/>
</dbReference>
<dbReference type="Gene3D" id="2.60.40.10">
    <property type="entry name" value="Immunoglobulins"/>
    <property type="match status" value="1"/>
</dbReference>
<evidence type="ECO:0000256" key="12">
    <source>
        <dbReference type="SAM" id="MobiDB-lite"/>
    </source>
</evidence>
<dbReference type="GO" id="GO:0030424">
    <property type="term" value="C:axon"/>
    <property type="evidence" value="ECO:0007669"/>
    <property type="project" value="TreeGrafter"/>
</dbReference>
<evidence type="ECO:0000256" key="11">
    <source>
        <dbReference type="PROSITE-ProRule" id="PRU00352"/>
    </source>
</evidence>
<dbReference type="InterPro" id="IPR003599">
    <property type="entry name" value="Ig_sub"/>
</dbReference>